<protein>
    <submittedName>
        <fullName evidence="2">Uncharacterized protein</fullName>
    </submittedName>
</protein>
<evidence type="ECO:0000313" key="2">
    <source>
        <dbReference type="EMBL" id="OAH24749.1"/>
    </source>
</evidence>
<dbReference type="AlphaFoldDB" id="A0A177I7F7"/>
<organism evidence="2 3">
    <name type="scientific">Corynebacterium stationis</name>
    <dbReference type="NCBI Taxonomy" id="1705"/>
    <lineage>
        <taxon>Bacteria</taxon>
        <taxon>Bacillati</taxon>
        <taxon>Actinomycetota</taxon>
        <taxon>Actinomycetes</taxon>
        <taxon>Mycobacteriales</taxon>
        <taxon>Corynebacteriaceae</taxon>
        <taxon>Corynebacterium</taxon>
    </lineage>
</organism>
<gene>
    <name evidence="2" type="ORF">AYJ05_12215</name>
</gene>
<comment type="caution">
    <text evidence="2">The sequence shown here is derived from an EMBL/GenBank/DDBJ whole genome shotgun (WGS) entry which is preliminary data.</text>
</comment>
<dbReference type="Proteomes" id="UP000076947">
    <property type="component" value="Unassembled WGS sequence"/>
</dbReference>
<evidence type="ECO:0000256" key="1">
    <source>
        <dbReference type="SAM" id="SignalP"/>
    </source>
</evidence>
<feature type="chain" id="PRO_5008063680" evidence="1">
    <location>
        <begin position="30"/>
        <end position="78"/>
    </location>
</feature>
<reference evidence="3" key="1">
    <citation type="submission" date="2016-02" db="EMBL/GenBank/DDBJ databases">
        <authorList>
            <person name="Kaur G."/>
            <person name="Nair G.R."/>
            <person name="Mayilraj S."/>
        </authorList>
    </citation>
    <scope>NUCLEOTIDE SEQUENCE [LARGE SCALE GENOMIC DNA]</scope>
    <source>
        <strain evidence="3">GA-15</strain>
    </source>
</reference>
<keyword evidence="1" id="KW-0732">Signal</keyword>
<keyword evidence="3" id="KW-1185">Reference proteome</keyword>
<name>A0A177I7F7_9CORY</name>
<dbReference type="EMBL" id="LSTQ01000028">
    <property type="protein sequence ID" value="OAH24749.1"/>
    <property type="molecule type" value="Genomic_DNA"/>
</dbReference>
<feature type="signal peptide" evidence="1">
    <location>
        <begin position="1"/>
        <end position="29"/>
    </location>
</feature>
<evidence type="ECO:0000313" key="3">
    <source>
        <dbReference type="Proteomes" id="UP000076947"/>
    </source>
</evidence>
<accession>A0A177I7F7</accession>
<sequence length="78" mass="9168">MNQERIPRFKILLIAFVVLMTSAIYPAHAADRNLFEFEHECRSALNEYRANPGLAQWARNADCNWHPELGPKGMWYIY</sequence>
<proteinExistence type="predicted"/>